<dbReference type="UniPathway" id="UPA00378"/>
<organism evidence="13 14">
    <name type="scientific">Drosophila kikkawai</name>
    <name type="common">Fruit fly</name>
    <dbReference type="NCBI Taxonomy" id="30033"/>
    <lineage>
        <taxon>Eukaryota</taxon>
        <taxon>Metazoa</taxon>
        <taxon>Ecdysozoa</taxon>
        <taxon>Arthropoda</taxon>
        <taxon>Hexapoda</taxon>
        <taxon>Insecta</taxon>
        <taxon>Pterygota</taxon>
        <taxon>Neoptera</taxon>
        <taxon>Endopterygota</taxon>
        <taxon>Diptera</taxon>
        <taxon>Brachycera</taxon>
        <taxon>Muscomorpha</taxon>
        <taxon>Ephydroidea</taxon>
        <taxon>Drosophilidae</taxon>
        <taxon>Drosophila</taxon>
        <taxon>Sophophora</taxon>
    </lineage>
</organism>
<sequence>MKKLLAGFLWPLILSTFIWLAVLEVLIFYKSTAFEDAHEYVFEPYKENIHEFQVGLRSQRWDDDRIARLLWQQVRVHCLVYLDDSDYKRGPRKLTHIRGTWGRRCNRLTTINRWEITMAEAYRRIYREFRHELDWLLVVYLDSFVIVENLRHLLAPYPPNRAIYFSAQHSFFSYAHVGQVPSTDYIFSREALEQLCTRDCLHDDFSLKDCLGRMQHGPSDALRAFNVPDVLVPFTMRKAFWLWPCAFQSVYDNQSWTSCFGRGVLFPYVSTIQMEIIEFVLYHLRPYGYANPLPELKSYNITARPPNNSVAHHLFRSVRIVCLVLTWPKNYLYGVKAISETWGRHCNRVIYYSQSKLSGVQGAETVALNVSDERNKLWGKTKAAFRHAYRHYGHEADWFYKADDDTYAIMENMRYMLRFHAPDTPIYFGSAFNLDSQIYMSGGAGYVLSRKAVELFVEATAEKSLCQHGDIGAEDFEMGRCMDPLNVTVGDSRDPYGRHRFFSLPLEYFLIPEDDDNEFWLYKYLVHSCKKGLQCCSTYSISVHNVSPYEMHFLETVLYEARPYGLITGHPPSRSLRKNRSSLGQYEL</sequence>
<comment type="similarity">
    <text evidence="3">Belongs to the glycosyltransferase 31 family. Beta3-Gal-T subfamily.</text>
</comment>
<dbReference type="RefSeq" id="XP_017023825.1">
    <property type="nucleotide sequence ID" value="XM_017168336.3"/>
</dbReference>
<keyword evidence="13" id="KW-1185">Reference proteome</keyword>
<dbReference type="EC" id="2.4.1.122" evidence="4"/>
<reference evidence="14" key="2">
    <citation type="submission" date="2025-08" db="UniProtKB">
        <authorList>
            <consortium name="RefSeq"/>
        </authorList>
    </citation>
    <scope>IDENTIFICATION</scope>
    <source>
        <strain evidence="14">14028-0561.14</strain>
        <tissue evidence="14">Whole fly</tissue>
    </source>
</reference>
<dbReference type="GO" id="GO:0000166">
    <property type="term" value="F:nucleotide binding"/>
    <property type="evidence" value="ECO:0007669"/>
    <property type="project" value="UniProtKB-KW"/>
</dbReference>
<evidence type="ECO:0000256" key="4">
    <source>
        <dbReference type="ARBA" id="ARBA00012557"/>
    </source>
</evidence>
<name>A0A6P4I6P4_DROKI</name>
<dbReference type="GeneID" id="108075777"/>
<keyword evidence="6" id="KW-0808">Transferase</keyword>
<evidence type="ECO:0000256" key="3">
    <source>
        <dbReference type="ARBA" id="ARBA00006462"/>
    </source>
</evidence>
<keyword evidence="5" id="KW-0328">Glycosyltransferase</keyword>
<evidence type="ECO:0000256" key="11">
    <source>
        <dbReference type="ARBA" id="ARBA00023136"/>
    </source>
</evidence>
<dbReference type="GO" id="GO:0016020">
    <property type="term" value="C:membrane"/>
    <property type="evidence" value="ECO:0007669"/>
    <property type="project" value="UniProtKB-SubCell"/>
</dbReference>
<dbReference type="InterPro" id="IPR003378">
    <property type="entry name" value="Fringe-like_glycosylTrfase"/>
</dbReference>
<keyword evidence="9" id="KW-0735">Signal-anchor</keyword>
<keyword evidence="7" id="KW-0812">Transmembrane</keyword>
<evidence type="ECO:0000313" key="13">
    <source>
        <dbReference type="Proteomes" id="UP001652661"/>
    </source>
</evidence>
<dbReference type="InterPro" id="IPR026050">
    <property type="entry name" value="C1GALT1/C1GALT1_chp1"/>
</dbReference>
<dbReference type="PANTHER" id="PTHR23033">
    <property type="entry name" value="BETA1,3-GALACTOSYLTRANSFERASE"/>
    <property type="match status" value="1"/>
</dbReference>
<dbReference type="Gene3D" id="3.90.550.50">
    <property type="match status" value="2"/>
</dbReference>
<proteinExistence type="inferred from homology"/>
<protein>
    <recommendedName>
        <fullName evidence="4">N-acetylgalactosaminide beta-1,3-galactosyltransferase</fullName>
        <ecNumber evidence="4">2.4.1.122</ecNumber>
    </recommendedName>
</protein>
<keyword evidence="11" id="KW-0472">Membrane</keyword>
<evidence type="ECO:0000256" key="7">
    <source>
        <dbReference type="ARBA" id="ARBA00022692"/>
    </source>
</evidence>
<evidence type="ECO:0000256" key="8">
    <source>
        <dbReference type="ARBA" id="ARBA00022741"/>
    </source>
</evidence>
<evidence type="ECO:0000256" key="1">
    <source>
        <dbReference type="ARBA" id="ARBA00004606"/>
    </source>
</evidence>
<dbReference type="Pfam" id="PF02434">
    <property type="entry name" value="Fringe"/>
    <property type="match status" value="1"/>
</dbReference>
<evidence type="ECO:0000256" key="10">
    <source>
        <dbReference type="ARBA" id="ARBA00022989"/>
    </source>
</evidence>
<dbReference type="OrthoDB" id="414175at2759"/>
<evidence type="ECO:0000256" key="9">
    <source>
        <dbReference type="ARBA" id="ARBA00022968"/>
    </source>
</evidence>
<evidence type="ECO:0000256" key="2">
    <source>
        <dbReference type="ARBA" id="ARBA00004922"/>
    </source>
</evidence>
<reference evidence="13" key="1">
    <citation type="submission" date="2025-05" db="UniProtKB">
        <authorList>
            <consortium name="RefSeq"/>
        </authorList>
    </citation>
    <scope>NUCLEOTIDE SEQUENCE [LARGE SCALE GENOMIC DNA]</scope>
    <source>
        <strain evidence="13">14028-0561.14</strain>
    </source>
</reference>
<dbReference type="GO" id="GO:0016263">
    <property type="term" value="F:glycoprotein-N-acetylgalactosamine 3-beta-galactosyltransferase activity"/>
    <property type="evidence" value="ECO:0007669"/>
    <property type="project" value="UniProtKB-EC"/>
</dbReference>
<keyword evidence="8" id="KW-0547">Nucleotide-binding</keyword>
<dbReference type="PANTHER" id="PTHR23033:SF14">
    <property type="entry name" value="GLYCOPROTEIN-N-ACETYLGALACTOSAMINE 3-BETA-GALACTOSYLTRANSFERASE 1-RELATED"/>
    <property type="match status" value="1"/>
</dbReference>
<comment type="subcellular location">
    <subcellularLocation>
        <location evidence="1">Membrane</location>
        <topology evidence="1">Single-pass type II membrane protein</topology>
    </subcellularLocation>
</comment>
<feature type="domain" description="Fringe-like glycosyltransferase" evidence="12">
    <location>
        <begin position="335"/>
        <end position="489"/>
    </location>
</feature>
<dbReference type="AlphaFoldDB" id="A0A6P4I6P4"/>
<comment type="pathway">
    <text evidence="2">Protein modification; protein glycosylation.</text>
</comment>
<evidence type="ECO:0000256" key="6">
    <source>
        <dbReference type="ARBA" id="ARBA00022679"/>
    </source>
</evidence>
<dbReference type="Proteomes" id="UP001652661">
    <property type="component" value="Chromosome 2L"/>
</dbReference>
<evidence type="ECO:0000313" key="14">
    <source>
        <dbReference type="RefSeq" id="XP_017023825.1"/>
    </source>
</evidence>
<accession>A0A6P4I6P4</accession>
<keyword evidence="10" id="KW-1133">Transmembrane helix</keyword>
<gene>
    <name evidence="14" type="primary">LOC108075777</name>
</gene>
<evidence type="ECO:0000256" key="5">
    <source>
        <dbReference type="ARBA" id="ARBA00022676"/>
    </source>
</evidence>
<evidence type="ECO:0000259" key="12">
    <source>
        <dbReference type="Pfam" id="PF02434"/>
    </source>
</evidence>